<evidence type="ECO:0000256" key="5">
    <source>
        <dbReference type="ARBA" id="ARBA00022833"/>
    </source>
</evidence>
<evidence type="ECO:0000256" key="11">
    <source>
        <dbReference type="SAM" id="MobiDB-lite"/>
    </source>
</evidence>
<evidence type="ECO:0000256" key="1">
    <source>
        <dbReference type="ARBA" id="ARBA00004123"/>
    </source>
</evidence>
<keyword evidence="8" id="KW-0804">Transcription</keyword>
<feature type="domain" description="C2H2-type" evidence="12">
    <location>
        <begin position="493"/>
        <end position="522"/>
    </location>
</feature>
<organism evidence="13">
    <name type="scientific">Culicoides sonorensis</name>
    <name type="common">Biting midge</name>
    <dbReference type="NCBI Taxonomy" id="179676"/>
    <lineage>
        <taxon>Eukaryota</taxon>
        <taxon>Metazoa</taxon>
        <taxon>Ecdysozoa</taxon>
        <taxon>Arthropoda</taxon>
        <taxon>Hexapoda</taxon>
        <taxon>Insecta</taxon>
        <taxon>Pterygota</taxon>
        <taxon>Neoptera</taxon>
        <taxon>Endopterygota</taxon>
        <taxon>Diptera</taxon>
        <taxon>Nematocera</taxon>
        <taxon>Chironomoidea</taxon>
        <taxon>Ceratopogonidae</taxon>
        <taxon>Ceratopogoninae</taxon>
        <taxon>Culicoides</taxon>
        <taxon>Monoculicoides</taxon>
    </lineage>
</organism>
<dbReference type="PROSITE" id="PS00028">
    <property type="entry name" value="ZINC_FINGER_C2H2_1"/>
    <property type="match status" value="7"/>
</dbReference>
<dbReference type="FunFam" id="3.30.160.60:FF:000448">
    <property type="entry name" value="RE1-silencing transcription factor A"/>
    <property type="match status" value="1"/>
</dbReference>
<feature type="compositionally biased region" description="Polar residues" evidence="11">
    <location>
        <begin position="118"/>
        <end position="129"/>
    </location>
</feature>
<dbReference type="EMBL" id="UFQS01003298">
    <property type="protein sequence ID" value="SSX15460.1"/>
    <property type="molecule type" value="Genomic_DNA"/>
</dbReference>
<feature type="domain" description="C2H2-type" evidence="12">
    <location>
        <begin position="958"/>
        <end position="985"/>
    </location>
</feature>
<keyword evidence="4 10" id="KW-0863">Zinc-finger</keyword>
<feature type="domain" description="C2H2-type" evidence="12">
    <location>
        <begin position="19"/>
        <end position="46"/>
    </location>
</feature>
<dbReference type="GO" id="GO:0003677">
    <property type="term" value="F:DNA binding"/>
    <property type="evidence" value="ECO:0007669"/>
    <property type="project" value="UniProtKB-KW"/>
</dbReference>
<dbReference type="SUPFAM" id="SSF57667">
    <property type="entry name" value="beta-beta-alpha zinc fingers"/>
    <property type="match status" value="5"/>
</dbReference>
<sequence length="1032" mass="114628">MASNGGTLHGGPQMTNGHYNCSHCGTYFDSSTSLQVHMHYHHQQTTGQDVTQQQASRWPGVVTNISASSNPTTPTEDNNNQPSVKNHIKSSSPLVQAAADSQSDNNQESQNNNNNNQVTPVSESSSLVFNTNSASNNSNSASPLSYQQQQQQEMHPYPHYIGYEQYYHPHNIDYGAPLPAPPLPQHHQLSQHTPSQAIGTIQPQEYKTVPSTRFHPYSSSQQSLITHLNKNGLSPKVVSSSAGGSPLEGQGYNDQDIPPGQPTPSPSPKHCDKCGMVCDTPGQMAEHQARAHPETRSEDGTTVDQAQNNYPSFTNSYIKEEPSSDILDLDSQKMVYPPQQHPGIPPMHPSAGGLHPLQSMQRHPMVWGHEMPHHPGFMPPHQPGYKTADYPPTPPQQTPTAHIKSEYHLGSTATQLSSNLSKGFADNTPGNGVVPSGIENSLPTSPQDFPSTTTPQDNGTAFRTFETPTSSLSAVGQKSTAWKSNEARRPKTYNCTACNKWFTSSGHLKRHYNTTLHKNAVKSSGQPDPALAPISHHHHPNRDPNYTGKSRRSSHQSSAQSQLQHQQQQLDQRSPEYTPNQFALPSLNQGFQQYGGAHPHASNINGSLSQQGNEVADRIIQASTESGLLNFSENTQQIQKIQVLDQQVLQLPRHHSIIITNSSLGQENTMDLYNIQPINHLTINTNIQSYQVTQSEAQNYHHIIGNDRSQESNNMADNSEGNNQDHHEEYAYYSQETQYDEMPEQQKPMAAYTRMSNVSSSLYQGDMPPPFSPDIPQTTTDQMYTLTSNSMNGMAQIDRSMTPLQATIAPSTSPAPYSPSITSTNNCHNQLPIQNTQISATDSHMIEKRNNTSNTNKFTQNVAQISDSKRGEYKCIQCDKVFNKICYLTQHNKTFHSGEKPYKCSRCGKRFPCEESSEEHFAKHAGDKPFKCEICPKQFNHKTDLRRHMCIHSGSKPYCCAQCGKGFIRKDHMIKHTETHKKREAMLANRKASKTNKQIKKVQMYDTNTSGSDISTISSTESCKNEQIQLMI</sequence>
<keyword evidence="7" id="KW-0238">DNA-binding</keyword>
<reference evidence="13" key="1">
    <citation type="submission" date="2018-04" db="EMBL/GenBank/DDBJ databases">
        <authorList>
            <person name="Go L.Y."/>
            <person name="Mitchell J.A."/>
        </authorList>
    </citation>
    <scope>NUCLEOTIDE SEQUENCE</scope>
    <source>
        <tissue evidence="13">Whole organism</tissue>
    </source>
</reference>
<keyword evidence="9" id="KW-0539">Nucleus</keyword>
<feature type="compositionally biased region" description="Low complexity" evidence="11">
    <location>
        <begin position="555"/>
        <end position="572"/>
    </location>
</feature>
<keyword evidence="2" id="KW-0479">Metal-binding</keyword>
<dbReference type="GO" id="GO:0005634">
    <property type="term" value="C:nucleus"/>
    <property type="evidence" value="ECO:0007669"/>
    <property type="project" value="UniProtKB-SubCell"/>
</dbReference>
<dbReference type="Pfam" id="PF00096">
    <property type="entry name" value="zf-C2H2"/>
    <property type="match status" value="1"/>
</dbReference>
<dbReference type="InterPro" id="IPR022755">
    <property type="entry name" value="Znf_C2H2_jaz"/>
</dbReference>
<dbReference type="InterPro" id="IPR036236">
    <property type="entry name" value="Znf_C2H2_sf"/>
</dbReference>
<keyword evidence="3" id="KW-0677">Repeat</keyword>
<evidence type="ECO:0000256" key="10">
    <source>
        <dbReference type="PROSITE-ProRule" id="PRU00042"/>
    </source>
</evidence>
<evidence type="ECO:0000256" key="8">
    <source>
        <dbReference type="ARBA" id="ARBA00023163"/>
    </source>
</evidence>
<accession>A0A336LCT8</accession>
<feature type="region of interest" description="Disordered" evidence="11">
    <location>
        <begin position="235"/>
        <end position="309"/>
    </location>
</feature>
<protein>
    <submittedName>
        <fullName evidence="13">CSON008662 protein</fullName>
    </submittedName>
</protein>
<dbReference type="Gene3D" id="3.30.160.60">
    <property type="entry name" value="Classic Zinc Finger"/>
    <property type="match status" value="6"/>
</dbReference>
<evidence type="ECO:0000256" key="2">
    <source>
        <dbReference type="ARBA" id="ARBA00022723"/>
    </source>
</evidence>
<dbReference type="GO" id="GO:0010468">
    <property type="term" value="P:regulation of gene expression"/>
    <property type="evidence" value="ECO:0007669"/>
    <property type="project" value="TreeGrafter"/>
</dbReference>
<feature type="compositionally biased region" description="Low complexity" evidence="11">
    <location>
        <begin position="130"/>
        <end position="152"/>
    </location>
</feature>
<dbReference type="VEuPathDB" id="VectorBase:CSON008662"/>
<evidence type="ECO:0000256" key="7">
    <source>
        <dbReference type="ARBA" id="ARBA00023125"/>
    </source>
</evidence>
<feature type="domain" description="C2H2-type" evidence="12">
    <location>
        <begin position="930"/>
        <end position="957"/>
    </location>
</feature>
<name>A0A336LCT8_CULSO</name>
<feature type="compositionally biased region" description="Polar residues" evidence="11">
    <location>
        <begin position="438"/>
        <end position="483"/>
    </location>
</feature>
<feature type="compositionally biased region" description="Polar residues" evidence="11">
    <location>
        <begin position="575"/>
        <end position="592"/>
    </location>
</feature>
<dbReference type="GO" id="GO:0008270">
    <property type="term" value="F:zinc ion binding"/>
    <property type="evidence" value="ECO:0007669"/>
    <property type="project" value="UniProtKB-KW"/>
</dbReference>
<proteinExistence type="predicted"/>
<evidence type="ECO:0000256" key="6">
    <source>
        <dbReference type="ARBA" id="ARBA00023015"/>
    </source>
</evidence>
<feature type="compositionally biased region" description="Low complexity" evidence="11">
    <location>
        <begin position="100"/>
        <end position="117"/>
    </location>
</feature>
<evidence type="ECO:0000313" key="13">
    <source>
        <dbReference type="EMBL" id="SSX15460.1"/>
    </source>
</evidence>
<keyword evidence="5" id="KW-0862">Zinc</keyword>
<dbReference type="SMART" id="SM00355">
    <property type="entry name" value="ZnF_C2H2"/>
    <property type="match status" value="7"/>
</dbReference>
<dbReference type="AlphaFoldDB" id="A0A336LCT8"/>
<evidence type="ECO:0000256" key="9">
    <source>
        <dbReference type="ARBA" id="ARBA00023242"/>
    </source>
</evidence>
<feature type="domain" description="C2H2-type" evidence="12">
    <location>
        <begin position="873"/>
        <end position="901"/>
    </location>
</feature>
<feature type="region of interest" description="Disordered" evidence="11">
    <location>
        <begin position="519"/>
        <end position="610"/>
    </location>
</feature>
<dbReference type="FunFam" id="3.30.160.60:FF:000446">
    <property type="entry name" value="Zinc finger protein"/>
    <property type="match status" value="1"/>
</dbReference>
<feature type="compositionally biased region" description="Basic and acidic residues" evidence="11">
    <location>
        <begin position="287"/>
        <end position="299"/>
    </location>
</feature>
<feature type="region of interest" description="Disordered" evidence="11">
    <location>
        <begin position="427"/>
        <end position="488"/>
    </location>
</feature>
<evidence type="ECO:0000256" key="3">
    <source>
        <dbReference type="ARBA" id="ARBA00022737"/>
    </source>
</evidence>
<dbReference type="PROSITE" id="PS50157">
    <property type="entry name" value="ZINC_FINGER_C2H2_2"/>
    <property type="match status" value="6"/>
</dbReference>
<feature type="region of interest" description="Disordered" evidence="11">
    <location>
        <begin position="63"/>
        <end position="152"/>
    </location>
</feature>
<feature type="domain" description="C2H2-type" evidence="12">
    <location>
        <begin position="902"/>
        <end position="929"/>
    </location>
</feature>
<dbReference type="PANTHER" id="PTHR16515:SF49">
    <property type="entry name" value="GASTRULA ZINC FINGER PROTEIN XLCGF49.1-LIKE-RELATED"/>
    <property type="match status" value="1"/>
</dbReference>
<dbReference type="OMA" id="GKGANWK"/>
<dbReference type="FunFam" id="3.30.160.60:FF:000065">
    <property type="entry name" value="B-cell CLL/lymphoma 6, member B"/>
    <property type="match status" value="1"/>
</dbReference>
<dbReference type="InterPro" id="IPR050331">
    <property type="entry name" value="Zinc_finger"/>
</dbReference>
<evidence type="ECO:0000256" key="4">
    <source>
        <dbReference type="ARBA" id="ARBA00022771"/>
    </source>
</evidence>
<dbReference type="EMBL" id="UFQT01003298">
    <property type="protein sequence ID" value="SSX34828.1"/>
    <property type="molecule type" value="Genomic_DNA"/>
</dbReference>
<gene>
    <name evidence="13" type="primary">CSON008662</name>
</gene>
<evidence type="ECO:0000259" key="12">
    <source>
        <dbReference type="PROSITE" id="PS50157"/>
    </source>
</evidence>
<feature type="compositionally biased region" description="Polar residues" evidence="11">
    <location>
        <begin position="300"/>
        <end position="309"/>
    </location>
</feature>
<keyword evidence="6" id="KW-0805">Transcription regulation</keyword>
<dbReference type="PANTHER" id="PTHR16515">
    <property type="entry name" value="PR DOMAIN ZINC FINGER PROTEIN"/>
    <property type="match status" value="1"/>
</dbReference>
<evidence type="ECO:0000313" key="14">
    <source>
        <dbReference type="EMBL" id="SSX34828.1"/>
    </source>
</evidence>
<feature type="compositionally biased region" description="Low complexity" evidence="11">
    <location>
        <begin position="185"/>
        <end position="195"/>
    </location>
</feature>
<dbReference type="Pfam" id="PF12171">
    <property type="entry name" value="zf-C2H2_jaz"/>
    <property type="match status" value="1"/>
</dbReference>
<feature type="compositionally biased region" description="Polar residues" evidence="11">
    <location>
        <begin position="63"/>
        <end position="94"/>
    </location>
</feature>
<comment type="subcellular location">
    <subcellularLocation>
        <location evidence="1">Nucleus</location>
    </subcellularLocation>
</comment>
<reference evidence="14" key="2">
    <citation type="submission" date="2018-07" db="EMBL/GenBank/DDBJ databases">
        <authorList>
            <person name="Quirk P.G."/>
            <person name="Krulwich T.A."/>
        </authorList>
    </citation>
    <scope>NUCLEOTIDE SEQUENCE</scope>
</reference>
<feature type="region of interest" description="Disordered" evidence="11">
    <location>
        <begin position="172"/>
        <end position="195"/>
    </location>
</feature>
<dbReference type="InterPro" id="IPR013087">
    <property type="entry name" value="Znf_C2H2_type"/>
</dbReference>